<dbReference type="EMBL" id="LR593886">
    <property type="protein sequence ID" value="VTR92430.1"/>
    <property type="molecule type" value="Genomic_DNA"/>
</dbReference>
<evidence type="ECO:0000313" key="1">
    <source>
        <dbReference type="EMBL" id="VTR91553.1"/>
    </source>
</evidence>
<evidence type="ECO:0000313" key="3">
    <source>
        <dbReference type="Proteomes" id="UP000464178"/>
    </source>
</evidence>
<evidence type="ECO:0000313" key="2">
    <source>
        <dbReference type="EMBL" id="VTR92430.1"/>
    </source>
</evidence>
<sequence>MCDAFRTAGGAFAPVYLAFGWVHQAAHILGRIELTGAAVRRRLSGLLGAMTRHRGVVGELSGAVDHFVKVSRSYWGGLFGCYDTAGLPRTNNDLERAFGSHRYHERRATGRKGASPSLVLRGAAKLVAGLATRHREVTAAELAGADRVAWKRLRAELETRRERRTERRRFRRDPEGYLKALENKLIQLRLPA</sequence>
<reference evidence="1 3" key="1">
    <citation type="submission" date="2019-05" db="EMBL/GenBank/DDBJ databases">
        <authorList>
            <consortium name="Science for Life Laboratories"/>
        </authorList>
    </citation>
    <scope>NUCLEOTIDE SEQUENCE [LARGE SCALE GENOMIC DNA]</scope>
    <source>
        <strain evidence="1">Soil9</strain>
    </source>
</reference>
<gene>
    <name evidence="2" type="ORF">SOIL9_52840</name>
    <name evidence="1" type="ORF">SOIL9_61610</name>
</gene>
<proteinExistence type="predicted"/>
<keyword evidence="3" id="KW-1185">Reference proteome</keyword>
<dbReference type="Proteomes" id="UP000464178">
    <property type="component" value="Chromosome"/>
</dbReference>
<dbReference type="AlphaFoldDB" id="A0A6P2CRJ6"/>
<accession>A0A6P2CRJ6</accession>
<protein>
    <submittedName>
        <fullName evidence="1">Transposase</fullName>
    </submittedName>
</protein>
<name>A0A6P2CRJ6_9BACT</name>
<organism evidence="1 3">
    <name type="scientific">Gemmata massiliana</name>
    <dbReference type="NCBI Taxonomy" id="1210884"/>
    <lineage>
        <taxon>Bacteria</taxon>
        <taxon>Pseudomonadati</taxon>
        <taxon>Planctomycetota</taxon>
        <taxon>Planctomycetia</taxon>
        <taxon>Gemmatales</taxon>
        <taxon>Gemmataceae</taxon>
        <taxon>Gemmata</taxon>
    </lineage>
</organism>
<dbReference type="EMBL" id="LR593886">
    <property type="protein sequence ID" value="VTR91553.1"/>
    <property type="molecule type" value="Genomic_DNA"/>
</dbReference>
<dbReference type="KEGG" id="gms:SOIL9_52840"/>
<dbReference type="KEGG" id="gms:SOIL9_61610"/>